<comment type="caution">
    <text evidence="1">The sequence shown here is derived from an EMBL/GenBank/DDBJ whole genome shotgun (WGS) entry which is preliminary data.</text>
</comment>
<sequence>MLKLFAYESSNIMCSVVTGEIYLENGNIFYSSNPRRINRIPQAINDFVTIVDEQANTNTVGACNIHGISSSSVCHTLGVLGAEGGGVELAVEHSIADSLLYERFSKST</sequence>
<protein>
    <submittedName>
        <fullName evidence="1">Uncharacterized protein</fullName>
    </submittedName>
</protein>
<accession>A0A8X6P1U8</accession>
<keyword evidence="2" id="KW-1185">Reference proteome</keyword>
<organism evidence="1 2">
    <name type="scientific">Nephila pilipes</name>
    <name type="common">Giant wood spider</name>
    <name type="synonym">Nephila maculata</name>
    <dbReference type="NCBI Taxonomy" id="299642"/>
    <lineage>
        <taxon>Eukaryota</taxon>
        <taxon>Metazoa</taxon>
        <taxon>Ecdysozoa</taxon>
        <taxon>Arthropoda</taxon>
        <taxon>Chelicerata</taxon>
        <taxon>Arachnida</taxon>
        <taxon>Araneae</taxon>
        <taxon>Araneomorphae</taxon>
        <taxon>Entelegynae</taxon>
        <taxon>Araneoidea</taxon>
        <taxon>Nephilidae</taxon>
        <taxon>Nephila</taxon>
    </lineage>
</organism>
<evidence type="ECO:0000313" key="1">
    <source>
        <dbReference type="EMBL" id="GFT46772.1"/>
    </source>
</evidence>
<reference evidence="1" key="1">
    <citation type="submission" date="2020-08" db="EMBL/GenBank/DDBJ databases">
        <title>Multicomponent nature underlies the extraordinary mechanical properties of spider dragline silk.</title>
        <authorList>
            <person name="Kono N."/>
            <person name="Nakamura H."/>
            <person name="Mori M."/>
            <person name="Yoshida Y."/>
            <person name="Ohtoshi R."/>
            <person name="Malay A.D."/>
            <person name="Moran D.A.P."/>
            <person name="Tomita M."/>
            <person name="Numata K."/>
            <person name="Arakawa K."/>
        </authorList>
    </citation>
    <scope>NUCLEOTIDE SEQUENCE</scope>
</reference>
<dbReference type="AlphaFoldDB" id="A0A8X6P1U8"/>
<evidence type="ECO:0000313" key="2">
    <source>
        <dbReference type="Proteomes" id="UP000887013"/>
    </source>
</evidence>
<proteinExistence type="predicted"/>
<dbReference type="EMBL" id="BMAW01064726">
    <property type="protein sequence ID" value="GFT46772.1"/>
    <property type="molecule type" value="Genomic_DNA"/>
</dbReference>
<gene>
    <name evidence="1" type="ORF">NPIL_594801</name>
</gene>
<name>A0A8X6P1U8_NEPPI</name>
<dbReference type="Proteomes" id="UP000887013">
    <property type="component" value="Unassembled WGS sequence"/>
</dbReference>